<reference evidence="3 4" key="1">
    <citation type="submission" date="2017-11" db="EMBL/GenBank/DDBJ databases">
        <title>Draft genome sequence of Enterococcus plantarum TRW2 strain isolated from lettuce.</title>
        <authorList>
            <person name="Kim E.B."/>
            <person name="Marco M.L."/>
            <person name="Williams T.R."/>
            <person name="You I.H."/>
        </authorList>
    </citation>
    <scope>NUCLEOTIDE SEQUENCE [LARGE SCALE GENOMIC DNA]</scope>
    <source>
        <strain evidence="3 4">TRW2</strain>
    </source>
</reference>
<keyword evidence="4" id="KW-1185">Reference proteome</keyword>
<dbReference type="RefSeq" id="WP_111247015.1">
    <property type="nucleotide sequence ID" value="NZ_PIEU01000016.1"/>
</dbReference>
<feature type="compositionally biased region" description="Basic and acidic residues" evidence="1">
    <location>
        <begin position="112"/>
        <end position="142"/>
    </location>
</feature>
<organism evidence="3 4">
    <name type="scientific">Enterococcus plantarum</name>
    <dbReference type="NCBI Taxonomy" id="1077675"/>
    <lineage>
        <taxon>Bacteria</taxon>
        <taxon>Bacillati</taxon>
        <taxon>Bacillota</taxon>
        <taxon>Bacilli</taxon>
        <taxon>Lactobacillales</taxon>
        <taxon>Enterococcaceae</taxon>
        <taxon>Enterococcus</taxon>
    </lineage>
</organism>
<dbReference type="InterPro" id="IPR007489">
    <property type="entry name" value="RocS-like_C"/>
</dbReference>
<dbReference type="AlphaFoldDB" id="A0A2W3ZKE7"/>
<evidence type="ECO:0000259" key="2">
    <source>
        <dbReference type="Pfam" id="PF04394"/>
    </source>
</evidence>
<feature type="domain" description="Regulator of chromosome segregation-like C-terminal" evidence="2">
    <location>
        <begin position="79"/>
        <end position="106"/>
    </location>
</feature>
<feature type="non-terminal residue" evidence="3">
    <location>
        <position position="1"/>
    </location>
</feature>
<evidence type="ECO:0000256" key="1">
    <source>
        <dbReference type="SAM" id="MobiDB-lite"/>
    </source>
</evidence>
<feature type="region of interest" description="Disordered" evidence="1">
    <location>
        <begin position="102"/>
        <end position="142"/>
    </location>
</feature>
<evidence type="ECO:0000313" key="4">
    <source>
        <dbReference type="Proteomes" id="UP000249828"/>
    </source>
</evidence>
<dbReference type="Proteomes" id="UP000249828">
    <property type="component" value="Unassembled WGS sequence"/>
</dbReference>
<accession>A0A2W3ZKE7</accession>
<comment type="caution">
    <text evidence="3">The sequence shown here is derived from an EMBL/GenBank/DDBJ whole genome shotgun (WGS) entry which is preliminary data.</text>
</comment>
<gene>
    <name evidence="3" type="ORF">CI088_01985</name>
</gene>
<name>A0A2W3ZKE7_9ENTE</name>
<protein>
    <submittedName>
        <fullName evidence="3">RepB-like protein</fullName>
    </submittedName>
</protein>
<proteinExistence type="predicted"/>
<dbReference type="Pfam" id="PF04394">
    <property type="entry name" value="DUF536"/>
    <property type="match status" value="1"/>
</dbReference>
<dbReference type="EMBL" id="PIEU01000016">
    <property type="protein sequence ID" value="PZL76997.1"/>
    <property type="molecule type" value="Genomic_DNA"/>
</dbReference>
<evidence type="ECO:0000313" key="3">
    <source>
        <dbReference type="EMBL" id="PZL76997.1"/>
    </source>
</evidence>
<sequence>TKQAIWQKIKKDSSTNLHQFMSKKGNTVYLSVDGQNIIKSMFKDKSSTNRQQKDVKVDDNSELLFLRNLIEDLQNEKKELHKLLDQQQQLTLQSNKRIEQLEAQLQIGSQSPKEEQPSAEEQKTDPDSMPDKKWWHFLRKDS</sequence>